<accession>A0A438DIM5</accession>
<dbReference type="EMBL" id="QGNW01001607">
    <property type="protein sequence ID" value="RVW35330.1"/>
    <property type="molecule type" value="Genomic_DNA"/>
</dbReference>
<keyword evidence="2" id="KW-0378">Hydrolase</keyword>
<proteinExistence type="predicted"/>
<comment type="caution">
    <text evidence="2">The sequence shown here is derived from an EMBL/GenBank/DDBJ whole genome shotgun (WGS) entry which is preliminary data.</text>
</comment>
<keyword evidence="2" id="KW-0347">Helicase</keyword>
<keyword evidence="2" id="KW-0547">Nucleotide-binding</keyword>
<reference evidence="2 3" key="1">
    <citation type="journal article" date="2018" name="PLoS Genet.">
        <title>Population sequencing reveals clonal diversity and ancestral inbreeding in the grapevine cultivar Chardonnay.</title>
        <authorList>
            <person name="Roach M.J."/>
            <person name="Johnson D.L."/>
            <person name="Bohlmann J."/>
            <person name="van Vuuren H.J."/>
            <person name="Jones S.J."/>
            <person name="Pretorius I.S."/>
            <person name="Schmidt S.A."/>
            <person name="Borneman A.R."/>
        </authorList>
    </citation>
    <scope>NUCLEOTIDE SEQUENCE [LARGE SCALE GENOMIC DNA]</scope>
    <source>
        <strain evidence="3">cv. Chardonnay</strain>
        <tissue evidence="2">Leaf</tissue>
    </source>
</reference>
<evidence type="ECO:0000256" key="1">
    <source>
        <dbReference type="SAM" id="MobiDB-lite"/>
    </source>
</evidence>
<evidence type="ECO:0000313" key="3">
    <source>
        <dbReference type="Proteomes" id="UP000288805"/>
    </source>
</evidence>
<gene>
    <name evidence="2" type="primary">CUV_0</name>
    <name evidence="2" type="ORF">CK203_106507</name>
</gene>
<dbReference type="Proteomes" id="UP000288805">
    <property type="component" value="Unassembled WGS sequence"/>
</dbReference>
<evidence type="ECO:0000313" key="2">
    <source>
        <dbReference type="EMBL" id="RVW35330.1"/>
    </source>
</evidence>
<sequence>MEKRGVDAGPIDLDQATVTFEPDQSGGGGLHVPGKDRVVFRPPQRKSLLGLDVLADAKRGGSKADGAFKVPREKGASVVASMDEEESSLSSGIDEEISTVISGVRNGSGRRYRETAASEASHLVRERHGVGVWKESGADERFLTAKSVSGWEMGGG</sequence>
<protein>
    <submittedName>
        <fullName evidence="2">Pre-mRNA-splicing factor ATP-dependent RNA helicase DEAH7</fullName>
    </submittedName>
</protein>
<organism evidence="2 3">
    <name type="scientific">Vitis vinifera</name>
    <name type="common">Grape</name>
    <dbReference type="NCBI Taxonomy" id="29760"/>
    <lineage>
        <taxon>Eukaryota</taxon>
        <taxon>Viridiplantae</taxon>
        <taxon>Streptophyta</taxon>
        <taxon>Embryophyta</taxon>
        <taxon>Tracheophyta</taxon>
        <taxon>Spermatophyta</taxon>
        <taxon>Magnoliopsida</taxon>
        <taxon>eudicotyledons</taxon>
        <taxon>Gunneridae</taxon>
        <taxon>Pentapetalae</taxon>
        <taxon>rosids</taxon>
        <taxon>Vitales</taxon>
        <taxon>Vitaceae</taxon>
        <taxon>Viteae</taxon>
        <taxon>Vitis</taxon>
    </lineage>
</organism>
<keyword evidence="2" id="KW-0067">ATP-binding</keyword>
<dbReference type="GO" id="GO:0004386">
    <property type="term" value="F:helicase activity"/>
    <property type="evidence" value="ECO:0007669"/>
    <property type="project" value="UniProtKB-KW"/>
</dbReference>
<dbReference type="AlphaFoldDB" id="A0A438DIM5"/>
<feature type="region of interest" description="Disordered" evidence="1">
    <location>
        <begin position="1"/>
        <end position="37"/>
    </location>
</feature>
<name>A0A438DIM5_VITVI</name>